<evidence type="ECO:0000256" key="1">
    <source>
        <dbReference type="ARBA" id="ARBA00022490"/>
    </source>
</evidence>
<comment type="similarity">
    <text evidence="6">Belongs to the NAGSA dehydrogenase family. Type 2 subfamily.</text>
</comment>
<dbReference type="PANTHER" id="PTHR32338">
    <property type="entry name" value="N-ACETYL-GAMMA-GLUTAMYL-PHOSPHATE REDUCTASE, CHLOROPLASTIC-RELATED-RELATED"/>
    <property type="match status" value="1"/>
</dbReference>
<dbReference type="CDD" id="cd23935">
    <property type="entry name" value="AGPR_2_C"/>
    <property type="match status" value="1"/>
</dbReference>
<dbReference type="PANTHER" id="PTHR32338:SF10">
    <property type="entry name" value="N-ACETYL-GAMMA-GLUTAMYL-PHOSPHATE REDUCTASE, CHLOROPLASTIC-RELATED"/>
    <property type="match status" value="1"/>
</dbReference>
<dbReference type="GO" id="GO:0051287">
    <property type="term" value="F:NAD binding"/>
    <property type="evidence" value="ECO:0007669"/>
    <property type="project" value="InterPro"/>
</dbReference>
<dbReference type="Gene3D" id="3.30.360.10">
    <property type="entry name" value="Dihydrodipicolinate Reductase, domain 2"/>
    <property type="match status" value="1"/>
</dbReference>
<dbReference type="InterPro" id="IPR036291">
    <property type="entry name" value="NAD(P)-bd_dom_sf"/>
</dbReference>
<dbReference type="HAMAP" id="MF_01110">
    <property type="entry name" value="ArgC_type2"/>
    <property type="match status" value="1"/>
</dbReference>
<evidence type="ECO:0000256" key="6">
    <source>
        <dbReference type="HAMAP-Rule" id="MF_01110"/>
    </source>
</evidence>
<evidence type="ECO:0000256" key="3">
    <source>
        <dbReference type="ARBA" id="ARBA00022605"/>
    </source>
</evidence>
<dbReference type="GO" id="GO:0003942">
    <property type="term" value="F:N-acetyl-gamma-glutamyl-phosphate reductase activity"/>
    <property type="evidence" value="ECO:0007669"/>
    <property type="project" value="UniProtKB-UniRule"/>
</dbReference>
<dbReference type="CDD" id="cd17896">
    <property type="entry name" value="AGPR_2_N"/>
    <property type="match status" value="1"/>
</dbReference>
<dbReference type="InterPro" id="IPR050085">
    <property type="entry name" value="AGPR"/>
</dbReference>
<name>A0AA41ZEV0_9GAMM</name>
<dbReference type="RefSeq" id="WP_265895959.1">
    <property type="nucleotide sequence ID" value="NZ_JAPIVE010000002.1"/>
</dbReference>
<comment type="pathway">
    <text evidence="6">Amino-acid biosynthesis; L-arginine biosynthesis; N(2)-acetyl-L-ornithine from L-glutamate: step 3/4.</text>
</comment>
<accession>A0AA41ZEV0</accession>
<dbReference type="GO" id="GO:0005737">
    <property type="term" value="C:cytoplasm"/>
    <property type="evidence" value="ECO:0007669"/>
    <property type="project" value="UniProtKB-SubCell"/>
</dbReference>
<organism evidence="8 9">
    <name type="scientific">Larsenimonas rhizosphaerae</name>
    <dbReference type="NCBI Taxonomy" id="2944682"/>
    <lineage>
        <taxon>Bacteria</taxon>
        <taxon>Pseudomonadati</taxon>
        <taxon>Pseudomonadota</taxon>
        <taxon>Gammaproteobacteria</taxon>
        <taxon>Oceanospirillales</taxon>
        <taxon>Halomonadaceae</taxon>
        <taxon>Larsenimonas</taxon>
    </lineage>
</organism>
<evidence type="ECO:0000256" key="4">
    <source>
        <dbReference type="ARBA" id="ARBA00022857"/>
    </source>
</evidence>
<evidence type="ECO:0000313" key="8">
    <source>
        <dbReference type="EMBL" id="MCX2523959.1"/>
    </source>
</evidence>
<sequence length="318" mass="34563">MAPKVYVDGQSGTAGLRLMDYLAVRDDIELLRIDEERRRDASERARLINASDITFLCLPDDASREAVAMLENPDTTVIDASTAFRTDPSWAYGLPELASGQREAIRASHRIANPGCHATAFILLTRPLVDAGLLPEDSLLSATSLTGYSGGGKQMIAQYEAADNSRLDSPRSYALGLEHKHLPEMSLHARLGHAPVFVPVVGSFLKGLTVSIPLHAAQLKDGTTTLDIVNAYKAHYDGEQFVRVMNADDDASNLDQGFFDVQGCNDTNRVDLFVFGNSQRMTLMARLDNLGKGAAGAAVQCMNIRLGIDESRGLDIER</sequence>
<keyword evidence="5 6" id="KW-0560">Oxidoreductase</keyword>
<comment type="subcellular location">
    <subcellularLocation>
        <location evidence="6">Cytoplasm</location>
    </subcellularLocation>
</comment>
<dbReference type="Pfam" id="PF22698">
    <property type="entry name" value="Semialdhyde_dhC_1"/>
    <property type="match status" value="1"/>
</dbReference>
<protein>
    <recommendedName>
        <fullName evidence="6">N-acetyl-gamma-glutamyl-phosphate reductase</fullName>
        <shortName evidence="6">AGPR</shortName>
        <ecNumber evidence="6">1.2.1.38</ecNumber>
    </recommendedName>
    <alternativeName>
        <fullName evidence="6">N-acetyl-glutamate semialdehyde dehydrogenase</fullName>
        <shortName evidence="6">NAGSA dehydrogenase</shortName>
    </alternativeName>
</protein>
<evidence type="ECO:0000259" key="7">
    <source>
        <dbReference type="SMART" id="SM00859"/>
    </source>
</evidence>
<keyword evidence="9" id="KW-1185">Reference proteome</keyword>
<dbReference type="GO" id="GO:0006526">
    <property type="term" value="P:L-arginine biosynthetic process"/>
    <property type="evidence" value="ECO:0007669"/>
    <property type="project" value="UniProtKB-UniRule"/>
</dbReference>
<dbReference type="SUPFAM" id="SSF55347">
    <property type="entry name" value="Glyceraldehyde-3-phosphate dehydrogenase-like, C-terminal domain"/>
    <property type="match status" value="1"/>
</dbReference>
<dbReference type="InterPro" id="IPR000534">
    <property type="entry name" value="Semialdehyde_DH_NAD-bd"/>
</dbReference>
<feature type="domain" description="Semialdehyde dehydrogenase NAD-binding" evidence="7">
    <location>
        <begin position="4"/>
        <end position="105"/>
    </location>
</feature>
<keyword evidence="4 6" id="KW-0521">NADP</keyword>
<dbReference type="Proteomes" id="UP001165678">
    <property type="component" value="Unassembled WGS sequence"/>
</dbReference>
<keyword evidence="1 6" id="KW-0963">Cytoplasm</keyword>
<evidence type="ECO:0000313" key="9">
    <source>
        <dbReference type="Proteomes" id="UP001165678"/>
    </source>
</evidence>
<dbReference type="EC" id="1.2.1.38" evidence="6"/>
<keyword evidence="3 6" id="KW-0028">Amino-acid biosynthesis</keyword>
<comment type="caution">
    <text evidence="8">The sequence shown here is derived from an EMBL/GenBank/DDBJ whole genome shotgun (WGS) entry which is preliminary data.</text>
</comment>
<feature type="active site" evidence="6">
    <location>
        <position position="116"/>
    </location>
</feature>
<dbReference type="InterPro" id="IPR010136">
    <property type="entry name" value="AGPR_type-2"/>
</dbReference>
<evidence type="ECO:0000256" key="2">
    <source>
        <dbReference type="ARBA" id="ARBA00022571"/>
    </source>
</evidence>
<evidence type="ECO:0000256" key="5">
    <source>
        <dbReference type="ARBA" id="ARBA00023002"/>
    </source>
</evidence>
<dbReference type="EMBL" id="JAPIVE010000002">
    <property type="protein sequence ID" value="MCX2523959.1"/>
    <property type="molecule type" value="Genomic_DNA"/>
</dbReference>
<dbReference type="AlphaFoldDB" id="A0AA41ZEV0"/>
<reference evidence="8" key="1">
    <citation type="submission" date="2022-11" db="EMBL/GenBank/DDBJ databases">
        <title>Larsenimonas rhizosphaerae sp. nov., isolated from a tidal mudflat.</title>
        <authorList>
            <person name="Lee S.D."/>
            <person name="Kim I.S."/>
        </authorList>
    </citation>
    <scope>NUCLEOTIDE SEQUENCE</scope>
    <source>
        <strain evidence="8">GH2-1</strain>
    </source>
</reference>
<keyword evidence="2 6" id="KW-0055">Arginine biosynthesis</keyword>
<proteinExistence type="inferred from homology"/>
<dbReference type="SUPFAM" id="SSF51735">
    <property type="entry name" value="NAD(P)-binding Rossmann-fold domains"/>
    <property type="match status" value="1"/>
</dbReference>
<comment type="function">
    <text evidence="6">Catalyzes the NADPH-dependent reduction of N-acetyl-5-glutamyl phosphate to yield N-acetyl-L-glutamate 5-semialdehyde.</text>
</comment>
<dbReference type="Pfam" id="PF01118">
    <property type="entry name" value="Semialdhyde_dh"/>
    <property type="match status" value="1"/>
</dbReference>
<dbReference type="Gene3D" id="3.40.50.720">
    <property type="entry name" value="NAD(P)-binding Rossmann-like Domain"/>
    <property type="match status" value="1"/>
</dbReference>
<dbReference type="InterPro" id="IPR058924">
    <property type="entry name" value="AGPR_dimerisation_dom"/>
</dbReference>
<dbReference type="SMART" id="SM00859">
    <property type="entry name" value="Semialdhyde_dh"/>
    <property type="match status" value="1"/>
</dbReference>
<dbReference type="NCBIfam" id="TIGR01851">
    <property type="entry name" value="argC_other"/>
    <property type="match status" value="1"/>
</dbReference>
<gene>
    <name evidence="6 8" type="primary">argC</name>
    <name evidence="8" type="ORF">OQ287_06890</name>
</gene>
<comment type="catalytic activity">
    <reaction evidence="6">
        <text>N-acetyl-L-glutamate 5-semialdehyde + phosphate + NADP(+) = N-acetyl-L-glutamyl 5-phosphate + NADPH + H(+)</text>
        <dbReference type="Rhea" id="RHEA:21588"/>
        <dbReference type="ChEBI" id="CHEBI:15378"/>
        <dbReference type="ChEBI" id="CHEBI:29123"/>
        <dbReference type="ChEBI" id="CHEBI:43474"/>
        <dbReference type="ChEBI" id="CHEBI:57783"/>
        <dbReference type="ChEBI" id="CHEBI:57936"/>
        <dbReference type="ChEBI" id="CHEBI:58349"/>
        <dbReference type="EC" id="1.2.1.38"/>
    </reaction>
</comment>